<comment type="caution">
    <text evidence="1">The sequence shown here is derived from an EMBL/GenBank/DDBJ whole genome shotgun (WGS) entry which is preliminary data.</text>
</comment>
<sequence length="71" mass="8421">MLHQYRKDFSLAFEVQVAHRRVLLRALLHLLLPRCSCWRPRLGQSDSASQNVYRKLRLEKWNRFGGSGQIL</sequence>
<name>A0AAV1TUT7_9STRA</name>
<gene>
    <name evidence="1" type="ORF">PM001_LOCUS10586</name>
</gene>
<reference evidence="1" key="1">
    <citation type="submission" date="2024-01" db="EMBL/GenBank/DDBJ databases">
        <authorList>
            <person name="Webb A."/>
        </authorList>
    </citation>
    <scope>NUCLEOTIDE SEQUENCE</scope>
    <source>
        <strain evidence="1">Pm1</strain>
    </source>
</reference>
<evidence type="ECO:0000313" key="1">
    <source>
        <dbReference type="EMBL" id="CAK7925436.1"/>
    </source>
</evidence>
<protein>
    <recommendedName>
        <fullName evidence="3">Transposase</fullName>
    </recommendedName>
</protein>
<proteinExistence type="predicted"/>
<evidence type="ECO:0000313" key="2">
    <source>
        <dbReference type="Proteomes" id="UP001162060"/>
    </source>
</evidence>
<evidence type="ECO:0008006" key="3">
    <source>
        <dbReference type="Google" id="ProtNLM"/>
    </source>
</evidence>
<dbReference type="EMBL" id="CAKLBY020000087">
    <property type="protein sequence ID" value="CAK7925436.1"/>
    <property type="molecule type" value="Genomic_DNA"/>
</dbReference>
<organism evidence="1 2">
    <name type="scientific">Peronospora matthiolae</name>
    <dbReference type="NCBI Taxonomy" id="2874970"/>
    <lineage>
        <taxon>Eukaryota</taxon>
        <taxon>Sar</taxon>
        <taxon>Stramenopiles</taxon>
        <taxon>Oomycota</taxon>
        <taxon>Peronosporomycetes</taxon>
        <taxon>Peronosporales</taxon>
        <taxon>Peronosporaceae</taxon>
        <taxon>Peronospora</taxon>
    </lineage>
</organism>
<dbReference type="Proteomes" id="UP001162060">
    <property type="component" value="Unassembled WGS sequence"/>
</dbReference>
<dbReference type="AlphaFoldDB" id="A0AAV1TUT7"/>
<accession>A0AAV1TUT7</accession>